<dbReference type="InterPro" id="IPR036396">
    <property type="entry name" value="Cyt_P450_sf"/>
</dbReference>
<comment type="caution">
    <text evidence="3">The sequence shown here is derived from an EMBL/GenBank/DDBJ whole genome shotgun (WGS) entry which is preliminary data.</text>
</comment>
<gene>
    <name evidence="3" type="ORF">ABZ921_08365</name>
</gene>
<evidence type="ECO:0000256" key="1">
    <source>
        <dbReference type="ARBA" id="ARBA00010617"/>
    </source>
</evidence>
<keyword evidence="4" id="KW-1185">Reference proteome</keyword>
<dbReference type="Proteomes" id="UP001551176">
    <property type="component" value="Unassembled WGS sequence"/>
</dbReference>
<dbReference type="PANTHER" id="PTHR46696">
    <property type="entry name" value="P450, PUTATIVE (EUROFUNG)-RELATED"/>
    <property type="match status" value="1"/>
</dbReference>
<dbReference type="SUPFAM" id="SSF48264">
    <property type="entry name" value="Cytochrome P450"/>
    <property type="match status" value="1"/>
</dbReference>
<keyword evidence="2" id="KW-0560">Oxidoreductase</keyword>
<dbReference type="EMBL" id="JBEYXV010000003">
    <property type="protein sequence ID" value="MEU6820627.1"/>
    <property type="molecule type" value="Genomic_DNA"/>
</dbReference>
<reference evidence="3 4" key="1">
    <citation type="submission" date="2024-06" db="EMBL/GenBank/DDBJ databases">
        <title>The Natural Products Discovery Center: Release of the First 8490 Sequenced Strains for Exploring Actinobacteria Biosynthetic Diversity.</title>
        <authorList>
            <person name="Kalkreuter E."/>
            <person name="Kautsar S.A."/>
            <person name="Yang D."/>
            <person name="Bader C.D."/>
            <person name="Teijaro C.N."/>
            <person name="Fluegel L."/>
            <person name="Davis C.M."/>
            <person name="Simpson J.R."/>
            <person name="Lauterbach L."/>
            <person name="Steele A.D."/>
            <person name="Gui C."/>
            <person name="Meng S."/>
            <person name="Li G."/>
            <person name="Viehrig K."/>
            <person name="Ye F."/>
            <person name="Su P."/>
            <person name="Kiefer A.F."/>
            <person name="Nichols A."/>
            <person name="Cepeda A.J."/>
            <person name="Yan W."/>
            <person name="Fan B."/>
            <person name="Jiang Y."/>
            <person name="Adhikari A."/>
            <person name="Zheng C.-J."/>
            <person name="Schuster L."/>
            <person name="Cowan T.M."/>
            <person name="Smanski M.J."/>
            <person name="Chevrette M.G."/>
            <person name="De Carvalho L.P.S."/>
            <person name="Shen B."/>
        </authorList>
    </citation>
    <scope>NUCLEOTIDE SEQUENCE [LARGE SCALE GENOMIC DNA]</scope>
    <source>
        <strain evidence="3 4">NPDC046838</strain>
    </source>
</reference>
<proteinExistence type="inferred from homology"/>
<dbReference type="CDD" id="cd11029">
    <property type="entry name" value="CYP107-like"/>
    <property type="match status" value="1"/>
</dbReference>
<dbReference type="InterPro" id="IPR001128">
    <property type="entry name" value="Cyt_P450"/>
</dbReference>
<evidence type="ECO:0000313" key="4">
    <source>
        <dbReference type="Proteomes" id="UP001551176"/>
    </source>
</evidence>
<keyword evidence="2" id="KW-0479">Metal-binding</keyword>
<organism evidence="3 4">
    <name type="scientific">Streptomyces atriruber</name>
    <dbReference type="NCBI Taxonomy" id="545121"/>
    <lineage>
        <taxon>Bacteria</taxon>
        <taxon>Bacillati</taxon>
        <taxon>Actinomycetota</taxon>
        <taxon>Actinomycetes</taxon>
        <taxon>Kitasatosporales</taxon>
        <taxon>Streptomycetaceae</taxon>
        <taxon>Streptomyces</taxon>
    </lineage>
</organism>
<dbReference type="InterPro" id="IPR017972">
    <property type="entry name" value="Cyt_P450_CS"/>
</dbReference>
<dbReference type="PROSITE" id="PS00086">
    <property type="entry name" value="CYTOCHROME_P450"/>
    <property type="match status" value="1"/>
</dbReference>
<sequence>MTMPAFEKVAPPGIDAVADPYSVYAHLREQRPVHRVPTYDAGDVWLIVGHAEARAALTDPRLRNDIRHSSSWQDDGGNAIGLNMLQTDPPHHTRLRRLVAREFTARRIEALRPRIEQLTDELLDAMLPQGKADLVEAFAMPLPMAVICELLGVPAADRDQFRIWSGEIVFPSSAEAAGAAVHGMTAYLAQLIEGKRNSADEDLLGALVRTMDEDGDSLSPEEMLGMAFLLLVAGHETTVNLISNGTCALLRHPEQLAALRADPTLIDDAVEEMLRYDGPSHSTAHRFAAEDVEIAGTVIPAGDPVLVLLAAANRDPERFPDPDRFDITRDARGHLGFSHGVHHCLGAPLARLEATIALRALLERCPDLALDTDPGALAWRPSLMRGLLHLPVRTRKDEGNTV</sequence>
<dbReference type="InterPro" id="IPR002397">
    <property type="entry name" value="Cyt_P450_B"/>
</dbReference>
<comment type="similarity">
    <text evidence="1 2">Belongs to the cytochrome P450 family.</text>
</comment>
<dbReference type="PRINTS" id="PR00359">
    <property type="entry name" value="BP450"/>
</dbReference>
<dbReference type="RefSeq" id="WP_359346334.1">
    <property type="nucleotide sequence ID" value="NZ_JBEYXV010000003.1"/>
</dbReference>
<dbReference type="Gene3D" id="1.10.630.10">
    <property type="entry name" value="Cytochrome P450"/>
    <property type="match status" value="1"/>
</dbReference>
<keyword evidence="2" id="KW-0408">Iron</keyword>
<keyword evidence="2" id="KW-0349">Heme</keyword>
<dbReference type="Pfam" id="PF00067">
    <property type="entry name" value="p450"/>
    <property type="match status" value="1"/>
</dbReference>
<dbReference type="PANTHER" id="PTHR46696:SF1">
    <property type="entry name" value="CYTOCHROME P450 YJIB-RELATED"/>
    <property type="match status" value="1"/>
</dbReference>
<protein>
    <submittedName>
        <fullName evidence="3">Cytochrome P450</fullName>
    </submittedName>
</protein>
<accession>A0ABV3BJ30</accession>
<keyword evidence="2" id="KW-0503">Monooxygenase</keyword>
<name>A0ABV3BJ30_9ACTN</name>
<evidence type="ECO:0000313" key="3">
    <source>
        <dbReference type="EMBL" id="MEU6820627.1"/>
    </source>
</evidence>
<evidence type="ECO:0000256" key="2">
    <source>
        <dbReference type="RuleBase" id="RU000461"/>
    </source>
</evidence>